<dbReference type="Proteomes" id="UP000031036">
    <property type="component" value="Unassembled WGS sequence"/>
</dbReference>
<evidence type="ECO:0000313" key="3">
    <source>
        <dbReference type="Proteomes" id="UP000031036"/>
    </source>
</evidence>
<name>A0A0B2W4E1_TOXCA</name>
<sequence length="117" mass="13268">MSSWSNAETLKAEKINTITKKTQIDKTAQNDTTAGRALAISGSRLQGGSTQERTCKRGHNCTRHIQNAPFTSGKTRHVQKHKDVQAEMPTDAKMPYILLNYDFLNRHVKRRMKVNTK</sequence>
<gene>
    <name evidence="2" type="ORF">Tcan_11829</name>
</gene>
<dbReference type="EMBL" id="JPKZ01000231">
    <property type="protein sequence ID" value="KHN88447.1"/>
    <property type="molecule type" value="Genomic_DNA"/>
</dbReference>
<evidence type="ECO:0000256" key="1">
    <source>
        <dbReference type="SAM" id="MobiDB-lite"/>
    </source>
</evidence>
<comment type="caution">
    <text evidence="2">The sequence shown here is derived from an EMBL/GenBank/DDBJ whole genome shotgun (WGS) entry which is preliminary data.</text>
</comment>
<dbReference type="AlphaFoldDB" id="A0A0B2W4E1"/>
<protein>
    <submittedName>
        <fullName evidence="2">Uncharacterized protein</fullName>
    </submittedName>
</protein>
<feature type="compositionally biased region" description="Polar residues" evidence="1">
    <location>
        <begin position="43"/>
        <end position="52"/>
    </location>
</feature>
<keyword evidence="3" id="KW-1185">Reference proteome</keyword>
<organism evidence="2 3">
    <name type="scientific">Toxocara canis</name>
    <name type="common">Canine roundworm</name>
    <dbReference type="NCBI Taxonomy" id="6265"/>
    <lineage>
        <taxon>Eukaryota</taxon>
        <taxon>Metazoa</taxon>
        <taxon>Ecdysozoa</taxon>
        <taxon>Nematoda</taxon>
        <taxon>Chromadorea</taxon>
        <taxon>Rhabditida</taxon>
        <taxon>Spirurina</taxon>
        <taxon>Ascaridomorpha</taxon>
        <taxon>Ascaridoidea</taxon>
        <taxon>Toxocaridae</taxon>
        <taxon>Toxocara</taxon>
    </lineage>
</organism>
<reference evidence="2 3" key="1">
    <citation type="submission" date="2014-11" db="EMBL/GenBank/DDBJ databases">
        <title>Genetic blueprint of the zoonotic pathogen Toxocara canis.</title>
        <authorList>
            <person name="Zhu X.-Q."/>
            <person name="Korhonen P.K."/>
            <person name="Cai H."/>
            <person name="Young N.D."/>
            <person name="Nejsum P."/>
            <person name="von Samson-Himmelstjerna G."/>
            <person name="Boag P.R."/>
            <person name="Tan P."/>
            <person name="Li Q."/>
            <person name="Min J."/>
            <person name="Yang Y."/>
            <person name="Wang X."/>
            <person name="Fang X."/>
            <person name="Hall R.S."/>
            <person name="Hofmann A."/>
            <person name="Sternberg P.W."/>
            <person name="Jex A.R."/>
            <person name="Gasser R.B."/>
        </authorList>
    </citation>
    <scope>NUCLEOTIDE SEQUENCE [LARGE SCALE GENOMIC DNA]</scope>
    <source>
        <strain evidence="2">PN_DK_2014</strain>
    </source>
</reference>
<feature type="region of interest" description="Disordered" evidence="1">
    <location>
        <begin position="37"/>
        <end position="56"/>
    </location>
</feature>
<evidence type="ECO:0000313" key="2">
    <source>
        <dbReference type="EMBL" id="KHN88447.1"/>
    </source>
</evidence>
<proteinExistence type="predicted"/>
<accession>A0A0B2W4E1</accession>